<comment type="caution">
    <text evidence="2">The sequence shown here is derived from an EMBL/GenBank/DDBJ whole genome shotgun (WGS) entry which is preliminary data.</text>
</comment>
<evidence type="ECO:0000256" key="1">
    <source>
        <dbReference type="SAM" id="MobiDB-lite"/>
    </source>
</evidence>
<dbReference type="Gene3D" id="1.20.1260.20">
    <property type="entry name" value="PPE superfamily"/>
    <property type="match status" value="1"/>
</dbReference>
<proteinExistence type="predicted"/>
<sequence length="349" mass="38935">MVDFGQVRDLDVRALSTFAERWRTIAGKLQDAGREFDEQVGKPLGEEKWKGEAATAARNRVKEIDREIGAVAKQAAAVAAYVEKVLVGDAENDSLTELRRRAHELVDAASARGARISDGGEVSGPGDVGELEKEVKKVVDRATEADEFIANGLRVVFGTEDNFDSESRIFGSDRDEAGMGDDVTKLKMQGVEAMMRHHYEWTDAADLLQHWLDGSGKPYEVNAQKMLDDMPNFQKDVNEDLAEVKKGEDGSFATSWSDSKPNPDDGPKNLNWYYALNHFEYRLVGEKHGDQVDYRVEVRKEYDWGTPSEHRSNVEKGPIEMEQADIAHLHSAGMARDFHVHGKTGQLRG</sequence>
<keyword evidence="3" id="KW-1185">Reference proteome</keyword>
<dbReference type="Proteomes" id="UP000295674">
    <property type="component" value="Unassembled WGS sequence"/>
</dbReference>
<dbReference type="OrthoDB" id="6624031at2"/>
<reference evidence="2 3" key="1">
    <citation type="submission" date="2019-03" db="EMBL/GenBank/DDBJ databases">
        <title>Draft genome sequences of novel Actinobacteria.</title>
        <authorList>
            <person name="Sahin N."/>
            <person name="Ay H."/>
            <person name="Saygin H."/>
        </authorList>
    </citation>
    <scope>NUCLEOTIDE SEQUENCE [LARGE SCALE GENOMIC DNA]</scope>
    <source>
        <strain evidence="2 3">16K309</strain>
    </source>
</reference>
<evidence type="ECO:0000313" key="3">
    <source>
        <dbReference type="Proteomes" id="UP000295674"/>
    </source>
</evidence>
<gene>
    <name evidence="2" type="ORF">E1181_11540</name>
</gene>
<dbReference type="InterPro" id="IPR038332">
    <property type="entry name" value="PPE_sf"/>
</dbReference>
<dbReference type="EMBL" id="SMKS01000014">
    <property type="protein sequence ID" value="TDD06918.1"/>
    <property type="molecule type" value="Genomic_DNA"/>
</dbReference>
<name>A0A4R4VM76_9PSEU</name>
<dbReference type="AlphaFoldDB" id="A0A4R4VM76"/>
<protein>
    <submittedName>
        <fullName evidence="2">Uncharacterized protein</fullName>
    </submittedName>
</protein>
<dbReference type="RefSeq" id="WP_132673966.1">
    <property type="nucleotide sequence ID" value="NZ_SMKS01000014.1"/>
</dbReference>
<organism evidence="2 3">
    <name type="scientific">Saccharopolyspora terrae</name>
    <dbReference type="NCBI Taxonomy" id="2530384"/>
    <lineage>
        <taxon>Bacteria</taxon>
        <taxon>Bacillati</taxon>
        <taxon>Actinomycetota</taxon>
        <taxon>Actinomycetes</taxon>
        <taxon>Pseudonocardiales</taxon>
        <taxon>Pseudonocardiaceae</taxon>
        <taxon>Saccharopolyspora</taxon>
    </lineage>
</organism>
<feature type="region of interest" description="Disordered" evidence="1">
    <location>
        <begin position="244"/>
        <end position="264"/>
    </location>
</feature>
<evidence type="ECO:0000313" key="2">
    <source>
        <dbReference type="EMBL" id="TDD06918.1"/>
    </source>
</evidence>
<dbReference type="SUPFAM" id="SSF140453">
    <property type="entry name" value="EsxAB dimer-like"/>
    <property type="match status" value="1"/>
</dbReference>
<accession>A0A4R4VM76</accession>
<dbReference type="InterPro" id="IPR036689">
    <property type="entry name" value="ESAT-6-like_sf"/>
</dbReference>